<reference evidence="2 3" key="1">
    <citation type="submission" date="2011-09" db="EMBL/GenBank/DDBJ databases">
        <title>The Genome Sequence of Plasmodium vivax North Korean.</title>
        <authorList>
            <consortium name="The Broad Institute Genome Sequencing Platform"/>
            <consortium name="The Broad Institute Genome Sequencing Center for Infectious Disease"/>
            <person name="Neafsey D."/>
            <person name="Carlton J."/>
            <person name="Barnwell J."/>
            <person name="Collins W."/>
            <person name="Escalante A."/>
            <person name="Mullikin J."/>
            <person name="Saul A."/>
            <person name="Guigo R."/>
            <person name="Camara F."/>
            <person name="Young S.K."/>
            <person name="Zeng Q."/>
            <person name="Gargeya S."/>
            <person name="Fitzgerald M."/>
            <person name="Haas B."/>
            <person name="Abouelleil A."/>
            <person name="Alvarado L."/>
            <person name="Arachchi H.M."/>
            <person name="Berlin A."/>
            <person name="Brown A."/>
            <person name="Chapman S.B."/>
            <person name="Chen Z."/>
            <person name="Dunbar C."/>
            <person name="Freedman E."/>
            <person name="Gearin G."/>
            <person name="Gellesch M."/>
            <person name="Goldberg J."/>
            <person name="Griggs A."/>
            <person name="Gujja S."/>
            <person name="Heiman D."/>
            <person name="Howarth C."/>
            <person name="Larson L."/>
            <person name="Lui A."/>
            <person name="MacDonald P.J.P."/>
            <person name="Montmayeur A."/>
            <person name="Murphy C."/>
            <person name="Neiman D."/>
            <person name="Pearson M."/>
            <person name="Priest M."/>
            <person name="Roberts A."/>
            <person name="Saif S."/>
            <person name="Shea T."/>
            <person name="Shenoy N."/>
            <person name="Sisk P."/>
            <person name="Stolte C."/>
            <person name="Sykes S."/>
            <person name="Wortman J."/>
            <person name="Nusbaum C."/>
            <person name="Birren B."/>
        </authorList>
    </citation>
    <scope>NUCLEOTIDE SEQUENCE [LARGE SCALE GENOMIC DNA]</scope>
    <source>
        <strain evidence="2 3">North Korean</strain>
    </source>
</reference>
<dbReference type="OrthoDB" id="10343657at2759"/>
<proteinExistence type="predicted"/>
<feature type="compositionally biased region" description="Acidic residues" evidence="1">
    <location>
        <begin position="101"/>
        <end position="111"/>
    </location>
</feature>
<evidence type="ECO:0000313" key="3">
    <source>
        <dbReference type="Proteomes" id="UP000053239"/>
    </source>
</evidence>
<evidence type="ECO:0000313" key="2">
    <source>
        <dbReference type="EMBL" id="KMZ96495.1"/>
    </source>
</evidence>
<feature type="compositionally biased region" description="Polar residues" evidence="1">
    <location>
        <begin position="120"/>
        <end position="136"/>
    </location>
</feature>
<dbReference type="EMBL" id="KQ235594">
    <property type="protein sequence ID" value="KMZ96495.1"/>
    <property type="molecule type" value="Genomic_DNA"/>
</dbReference>
<evidence type="ECO:0008006" key="4">
    <source>
        <dbReference type="Google" id="ProtNLM"/>
    </source>
</evidence>
<dbReference type="AlphaFoldDB" id="A0A0J9TL85"/>
<feature type="region of interest" description="Disordered" evidence="1">
    <location>
        <begin position="94"/>
        <end position="155"/>
    </location>
</feature>
<accession>A0A0J9TL85</accession>
<dbReference type="Proteomes" id="UP000053239">
    <property type="component" value="Unassembled WGS sequence"/>
</dbReference>
<evidence type="ECO:0000256" key="1">
    <source>
        <dbReference type="SAM" id="MobiDB-lite"/>
    </source>
</evidence>
<organism evidence="2 3">
    <name type="scientific">Plasmodium vivax North Korean</name>
    <dbReference type="NCBI Taxonomy" id="1035514"/>
    <lineage>
        <taxon>Eukaryota</taxon>
        <taxon>Sar</taxon>
        <taxon>Alveolata</taxon>
        <taxon>Apicomplexa</taxon>
        <taxon>Aconoidasida</taxon>
        <taxon>Haemosporida</taxon>
        <taxon>Plasmodiidae</taxon>
        <taxon>Plasmodium</taxon>
        <taxon>Plasmodium (Plasmodium)</taxon>
    </lineage>
</organism>
<dbReference type="InterPro" id="IPR008780">
    <property type="entry name" value="Plasmodium_Vir"/>
</dbReference>
<gene>
    <name evidence="2" type="ORF">PVNG_06422</name>
</gene>
<protein>
    <recommendedName>
        <fullName evidence="4">VIR protein</fullName>
    </recommendedName>
</protein>
<sequence>MDESNFKKSKLIFDYFQDYYNYRMDLAPYNPLCNEEYNKYLATYVDNYKRLYNECKLEHQQHKYCEAFHDFYDDNKHNHLYYWSCNLTENLPEFDPLKGEDENDEEQEAQQDENSGRGVIQQTNGRVQEYQENSDPLSPYPTMPENGIVSSTADGTPPSIISKSVTGAVSVAGALVPSYLLYNYTPAGNLINKLLGRTTRMNHNPLMEAQLMNNFYQPEQFNSERSGYNISYRPV</sequence>
<name>A0A0J9TL85_PLAVI</name>
<dbReference type="Pfam" id="PF05795">
    <property type="entry name" value="Plasmodium_Vir"/>
    <property type="match status" value="1"/>
</dbReference>